<dbReference type="Proteomes" id="UP000238916">
    <property type="component" value="Unassembled WGS sequence"/>
</dbReference>
<reference evidence="3" key="1">
    <citation type="submission" date="2018-02" db="EMBL/GenBank/DDBJ databases">
        <authorList>
            <person name="Hausmann B."/>
        </authorList>
    </citation>
    <scope>NUCLEOTIDE SEQUENCE [LARGE SCALE GENOMIC DNA]</scope>
    <source>
        <strain evidence="3">Peat soil MAG SbF1</strain>
    </source>
</reference>
<protein>
    <recommendedName>
        <fullName evidence="4">Metal-dependent enzyme</fullName>
    </recommendedName>
</protein>
<dbReference type="InterPro" id="IPR010787">
    <property type="entry name" value="DUF1385"/>
</dbReference>
<keyword evidence="1" id="KW-0812">Transmembrane</keyword>
<evidence type="ECO:0000256" key="1">
    <source>
        <dbReference type="SAM" id="Phobius"/>
    </source>
</evidence>
<dbReference type="Pfam" id="PF07136">
    <property type="entry name" value="DUF1385"/>
    <property type="match status" value="1"/>
</dbReference>
<proteinExistence type="predicted"/>
<evidence type="ECO:0000313" key="2">
    <source>
        <dbReference type="EMBL" id="SPF46932.1"/>
    </source>
</evidence>
<sequence>MAVIGGRAHINGITFATNSHVVRGKLSHGNISINVTRLPGIRIFKLMDQVPCLRGVSKLAKLNLKLFLSLILFFVIPWDWIFPSNDMVVTEPVWPVLAICGVVLIASVFLLKRLWQFHGAEHKAFNIYTSGTDLSMSAVKEASRISERCGTNLVVILFPILILLSSVAYQMPLLILVGSLSIGYEVFNWSSRRNHLKRAFLIASFIQKHIVTAEPTEEQMRVAIATLVKAIECEEKMVLA</sequence>
<organism evidence="2 3">
    <name type="scientific">Candidatus Desulfosporosinus infrequens</name>
    <dbReference type="NCBI Taxonomy" id="2043169"/>
    <lineage>
        <taxon>Bacteria</taxon>
        <taxon>Bacillati</taxon>
        <taxon>Bacillota</taxon>
        <taxon>Clostridia</taxon>
        <taxon>Eubacteriales</taxon>
        <taxon>Desulfitobacteriaceae</taxon>
        <taxon>Desulfosporosinus</taxon>
    </lineage>
</organism>
<dbReference type="PANTHER" id="PTHR42867">
    <property type="entry name" value="MEMBRANE PROTEIN-RELATED"/>
    <property type="match status" value="1"/>
</dbReference>
<evidence type="ECO:0000313" key="3">
    <source>
        <dbReference type="Proteomes" id="UP000238916"/>
    </source>
</evidence>
<dbReference type="AlphaFoldDB" id="A0A2U3L4U9"/>
<feature type="transmembrane region" description="Helical" evidence="1">
    <location>
        <begin position="93"/>
        <end position="111"/>
    </location>
</feature>
<feature type="transmembrane region" description="Helical" evidence="1">
    <location>
        <begin position="62"/>
        <end position="81"/>
    </location>
</feature>
<keyword evidence="1" id="KW-0472">Membrane</keyword>
<gene>
    <name evidence="2" type="ORF">SBF1_3720004</name>
</gene>
<name>A0A2U3L4U9_9FIRM</name>
<dbReference type="PANTHER" id="PTHR42867:SF1">
    <property type="entry name" value="MEMBRANE PROTEIN-RELATED"/>
    <property type="match status" value="1"/>
</dbReference>
<accession>A0A2U3L4U9</accession>
<feature type="transmembrane region" description="Helical" evidence="1">
    <location>
        <begin position="149"/>
        <end position="167"/>
    </location>
</feature>
<dbReference type="EMBL" id="OMOF01000304">
    <property type="protein sequence ID" value="SPF46932.1"/>
    <property type="molecule type" value="Genomic_DNA"/>
</dbReference>
<keyword evidence="1" id="KW-1133">Transmembrane helix</keyword>
<evidence type="ECO:0008006" key="4">
    <source>
        <dbReference type="Google" id="ProtNLM"/>
    </source>
</evidence>